<gene>
    <name evidence="2" type="ORF">ENV14_05130</name>
</gene>
<dbReference type="InterPro" id="IPR008254">
    <property type="entry name" value="Flavodoxin/NO_synth"/>
</dbReference>
<dbReference type="InterPro" id="IPR045761">
    <property type="entry name" value="ODP_dom"/>
</dbReference>
<dbReference type="AlphaFoldDB" id="A0A7C4BCE8"/>
<dbReference type="EMBL" id="DTFF01000044">
    <property type="protein sequence ID" value="HGI87760.1"/>
    <property type="molecule type" value="Genomic_DNA"/>
</dbReference>
<protein>
    <submittedName>
        <fullName evidence="2">FprA family A-type flavoprotein</fullName>
    </submittedName>
</protein>
<dbReference type="InterPro" id="IPR029039">
    <property type="entry name" value="Flavoprotein-like_sf"/>
</dbReference>
<dbReference type="InterPro" id="IPR036866">
    <property type="entry name" value="RibonucZ/Hydroxyglut_hydro"/>
</dbReference>
<dbReference type="Gene3D" id="3.40.50.360">
    <property type="match status" value="1"/>
</dbReference>
<dbReference type="InterPro" id="IPR001279">
    <property type="entry name" value="Metallo-B-lactamas"/>
</dbReference>
<dbReference type="Pfam" id="PF19583">
    <property type="entry name" value="ODP"/>
    <property type="match status" value="1"/>
</dbReference>
<comment type="caution">
    <text evidence="2">The sequence shown here is derived from an EMBL/GenBank/DDBJ whole genome shotgun (WGS) entry which is preliminary data.</text>
</comment>
<feature type="domain" description="Flavodoxin-like" evidence="1">
    <location>
        <begin position="261"/>
        <end position="401"/>
    </location>
</feature>
<dbReference type="PANTHER" id="PTHR43717">
    <property type="entry name" value="ANAEROBIC NITRIC OXIDE REDUCTASE FLAVORUBREDOXIN"/>
    <property type="match status" value="1"/>
</dbReference>
<dbReference type="Gene3D" id="3.60.15.10">
    <property type="entry name" value="Ribonuclease Z/Hydroxyacylglutathione hydrolase-like"/>
    <property type="match status" value="1"/>
</dbReference>
<name>A0A7C4BCE8_9CREN</name>
<sequence>MVRIINTRIAKDVVLLQLQDDETRYFESLWEIPEGVTYNSYVVIGDGGAIVVDGWKIGFEGAFVNEIRSVVDLRDVKAVVVHHMEPDHSGSLRELLSSLSSDVKVFGHPLARDMIQSFYGIKPNLTAVSDGVAVGIAGKTLRFFHTPWLHWPETIVSVLDGSVLFSCDVFGSYGIPSTPFFEDLSPADQERFLWYAKKYFANIIGKYVDWVLKNLEKLSKVASLSNIEVVAPAHGPMHRGVKTMASLYSSWAGGDAEKGKVMVLYMSMYGFIEKAVNVLLDELQKLGAKVKVYRFLDKHRSPISDMLGDAIDAEALVIAVPTYDADMFPFATLLLHVITSKIPKNKKVFVVANFGWGPIAGRRVSEMLKAAGFNVVDVIEFRGGRIEESLQRLREGAAKLLHASKQ</sequence>
<reference evidence="2" key="1">
    <citation type="journal article" date="2020" name="mSystems">
        <title>Genome- and Community-Level Interaction Insights into Carbon Utilization and Element Cycling Functions of Hydrothermarchaeota in Hydrothermal Sediment.</title>
        <authorList>
            <person name="Zhou Z."/>
            <person name="Liu Y."/>
            <person name="Xu W."/>
            <person name="Pan J."/>
            <person name="Luo Z.H."/>
            <person name="Li M."/>
        </authorList>
    </citation>
    <scope>NUCLEOTIDE SEQUENCE [LARGE SCALE GENOMIC DNA]</scope>
    <source>
        <strain evidence="2">SpSt-732</strain>
    </source>
</reference>
<evidence type="ECO:0000313" key="2">
    <source>
        <dbReference type="EMBL" id="HGI87760.1"/>
    </source>
</evidence>
<dbReference type="Pfam" id="PF00258">
    <property type="entry name" value="Flavodoxin_1"/>
    <property type="match status" value="1"/>
</dbReference>
<organism evidence="2">
    <name type="scientific">Ignisphaera aggregans</name>
    <dbReference type="NCBI Taxonomy" id="334771"/>
    <lineage>
        <taxon>Archaea</taxon>
        <taxon>Thermoproteota</taxon>
        <taxon>Thermoprotei</taxon>
        <taxon>Desulfurococcales</taxon>
        <taxon>Desulfurococcaceae</taxon>
        <taxon>Ignisphaera</taxon>
    </lineage>
</organism>
<accession>A0A7C4BCE8</accession>
<dbReference type="PROSITE" id="PS50902">
    <property type="entry name" value="FLAVODOXIN_LIKE"/>
    <property type="match status" value="1"/>
</dbReference>
<dbReference type="SMART" id="SM00849">
    <property type="entry name" value="Lactamase_B"/>
    <property type="match status" value="1"/>
</dbReference>
<dbReference type="SUPFAM" id="SSF56281">
    <property type="entry name" value="Metallo-hydrolase/oxidoreductase"/>
    <property type="match status" value="1"/>
</dbReference>
<dbReference type="GO" id="GO:0010181">
    <property type="term" value="F:FMN binding"/>
    <property type="evidence" value="ECO:0007669"/>
    <property type="project" value="InterPro"/>
</dbReference>
<dbReference type="PANTHER" id="PTHR43717:SF1">
    <property type="entry name" value="ANAEROBIC NITRIC OXIDE REDUCTASE FLAVORUBREDOXIN"/>
    <property type="match status" value="1"/>
</dbReference>
<evidence type="ECO:0000259" key="1">
    <source>
        <dbReference type="PROSITE" id="PS50902"/>
    </source>
</evidence>
<dbReference type="SUPFAM" id="SSF52218">
    <property type="entry name" value="Flavoproteins"/>
    <property type="match status" value="1"/>
</dbReference>
<proteinExistence type="predicted"/>
<dbReference type="CDD" id="cd07709">
    <property type="entry name" value="flavodiiron_proteins_MBL-fold"/>
    <property type="match status" value="1"/>
</dbReference>